<dbReference type="Gene3D" id="3.90.550.10">
    <property type="entry name" value="Spore Coat Polysaccharide Biosynthesis Protein SpsA, Chain A"/>
    <property type="match status" value="1"/>
</dbReference>
<dbReference type="GO" id="GO:0016758">
    <property type="term" value="F:hexosyltransferase activity"/>
    <property type="evidence" value="ECO:0007669"/>
    <property type="project" value="UniProtKB-ARBA"/>
</dbReference>
<dbReference type="InterPro" id="IPR001173">
    <property type="entry name" value="Glyco_trans_2-like"/>
</dbReference>
<evidence type="ECO:0000313" key="3">
    <source>
        <dbReference type="Proteomes" id="UP000198233"/>
    </source>
</evidence>
<dbReference type="EMBL" id="CP022272">
    <property type="protein sequence ID" value="ASJ97321.1"/>
    <property type="molecule type" value="Genomic_DNA"/>
</dbReference>
<reference evidence="2 3" key="1">
    <citation type="submission" date="2017-06" db="EMBL/GenBank/DDBJ databases">
        <title>Complete genome sequence of Shewanella marisflavi EP1 associated with anaerobic 2,4-dinitrotoluene reduction and salt tolerance.</title>
        <authorList>
            <person name="Huang J."/>
        </authorList>
    </citation>
    <scope>NUCLEOTIDE SEQUENCE [LARGE SCALE GENOMIC DNA]</scope>
    <source>
        <strain evidence="2 3">EP1</strain>
    </source>
</reference>
<dbReference type="PANTHER" id="PTHR22916:SF3">
    <property type="entry name" value="UDP-GLCNAC:BETAGAL BETA-1,3-N-ACETYLGLUCOSAMINYLTRANSFERASE-LIKE PROTEIN 1"/>
    <property type="match status" value="1"/>
</dbReference>
<dbReference type="CDD" id="cd04196">
    <property type="entry name" value="GT_2_like_d"/>
    <property type="match status" value="1"/>
</dbReference>
<evidence type="ECO:0000259" key="1">
    <source>
        <dbReference type="Pfam" id="PF00535"/>
    </source>
</evidence>
<dbReference type="RefSeq" id="WP_088905003.1">
    <property type="nucleotide sequence ID" value="NZ_CP022272.1"/>
</dbReference>
<dbReference type="SUPFAM" id="SSF53448">
    <property type="entry name" value="Nucleotide-diphospho-sugar transferases"/>
    <property type="match status" value="1"/>
</dbReference>
<dbReference type="Pfam" id="PF00535">
    <property type="entry name" value="Glycos_transf_2"/>
    <property type="match status" value="1"/>
</dbReference>
<dbReference type="PANTHER" id="PTHR22916">
    <property type="entry name" value="GLYCOSYLTRANSFERASE"/>
    <property type="match status" value="1"/>
</dbReference>
<feature type="domain" description="Glycosyltransferase 2-like" evidence="1">
    <location>
        <begin position="1"/>
        <end position="155"/>
    </location>
</feature>
<name>A0AAC9U2K0_9GAMM</name>
<dbReference type="AlphaFoldDB" id="A0AAC9U2K0"/>
<proteinExistence type="predicted"/>
<dbReference type="KEGG" id="smav:CFF01_12445"/>
<evidence type="ECO:0000313" key="2">
    <source>
        <dbReference type="EMBL" id="ASJ97321.1"/>
    </source>
</evidence>
<accession>A0AAC9U2K0</accession>
<gene>
    <name evidence="2" type="ORF">CFF01_12445</name>
</gene>
<dbReference type="InterPro" id="IPR029044">
    <property type="entry name" value="Nucleotide-diphossugar_trans"/>
</dbReference>
<sequence>MATFNGAEFLREQICSILSQLGPNDELVISDDGSIDDTLAIIGAFNDGRIKVFINEGSRGYSTNFNNAIEKATGDVIFLSDQDDIWLPSKVEKCLKELKKSDFVVHDAKVVDYNLQILMDSYFDYRNVKPGFVANFVRIGYLGCCMAFKRKVLDKANPMPLKYKVITHDSWLTLVSEFYFSVSLIDEPLLLYRRHGSNVSNGGASEGNSLAFKVYIRVFSLLKIVSRFRIC</sequence>
<protein>
    <submittedName>
        <fullName evidence="2">Alpha-L-Rha alpha-1,3-L-rhamnosyltransferase</fullName>
    </submittedName>
</protein>
<dbReference type="Proteomes" id="UP000198233">
    <property type="component" value="Chromosome"/>
</dbReference>
<organism evidence="2 3">
    <name type="scientific">Shewanella marisflavi</name>
    <dbReference type="NCBI Taxonomy" id="260364"/>
    <lineage>
        <taxon>Bacteria</taxon>
        <taxon>Pseudomonadati</taxon>
        <taxon>Pseudomonadota</taxon>
        <taxon>Gammaproteobacteria</taxon>
        <taxon>Alteromonadales</taxon>
        <taxon>Shewanellaceae</taxon>
        <taxon>Shewanella</taxon>
    </lineage>
</organism>